<dbReference type="OrthoDB" id="5520016at2"/>
<gene>
    <name evidence="3" type="ORF">SOCEGT47_050920</name>
</gene>
<accession>A0A4P2Q560</accession>
<evidence type="ECO:0008006" key="5">
    <source>
        <dbReference type="Google" id="ProtNLM"/>
    </source>
</evidence>
<feature type="chain" id="PRO_5020776072" description="Secreted protein" evidence="2">
    <location>
        <begin position="18"/>
        <end position="172"/>
    </location>
</feature>
<evidence type="ECO:0000313" key="3">
    <source>
        <dbReference type="EMBL" id="AUX24554.1"/>
    </source>
</evidence>
<proteinExistence type="predicted"/>
<dbReference type="RefSeq" id="WP_129350780.1">
    <property type="nucleotide sequence ID" value="NZ_CP012670.1"/>
</dbReference>
<dbReference type="AlphaFoldDB" id="A0A4P2Q560"/>
<dbReference type="EMBL" id="CP012670">
    <property type="protein sequence ID" value="AUX24554.1"/>
    <property type="molecule type" value="Genomic_DNA"/>
</dbReference>
<dbReference type="Proteomes" id="UP000295781">
    <property type="component" value="Chromosome"/>
</dbReference>
<reference evidence="3 4" key="1">
    <citation type="submission" date="2015-09" db="EMBL/GenBank/DDBJ databases">
        <title>Sorangium comparison.</title>
        <authorList>
            <person name="Zaburannyi N."/>
            <person name="Bunk B."/>
            <person name="Overmann J."/>
            <person name="Mueller R."/>
        </authorList>
    </citation>
    <scope>NUCLEOTIDE SEQUENCE [LARGE SCALE GENOMIC DNA]</scope>
    <source>
        <strain evidence="3 4">So ceGT47</strain>
    </source>
</reference>
<evidence type="ECO:0000256" key="2">
    <source>
        <dbReference type="SAM" id="SignalP"/>
    </source>
</evidence>
<evidence type="ECO:0000313" key="4">
    <source>
        <dbReference type="Proteomes" id="UP000295781"/>
    </source>
</evidence>
<feature type="signal peptide" evidence="2">
    <location>
        <begin position="1"/>
        <end position="17"/>
    </location>
</feature>
<sequence>MKAFGFAAILVSVCAMAACQVTSGEGGDGGAGGEGGAGGTTTTTTTTTGEGGGTGGGEGGGDTTNACAEETGDACLDCCSTEHAAENEELGKLMYWHCGCVAESPCADVCDTADAESDVCGDTAMNPDVDNANCDACVAEAQQTNDCYFAAEDACREADNCKALMTCGDSCE</sequence>
<feature type="compositionally biased region" description="Gly residues" evidence="1">
    <location>
        <begin position="49"/>
        <end position="62"/>
    </location>
</feature>
<name>A0A4P2Q560_SORCE</name>
<feature type="region of interest" description="Disordered" evidence="1">
    <location>
        <begin position="26"/>
        <end position="62"/>
    </location>
</feature>
<keyword evidence="2" id="KW-0732">Signal</keyword>
<protein>
    <recommendedName>
        <fullName evidence="5">Secreted protein</fullName>
    </recommendedName>
</protein>
<dbReference type="PROSITE" id="PS51257">
    <property type="entry name" value="PROKAR_LIPOPROTEIN"/>
    <property type="match status" value="1"/>
</dbReference>
<feature type="compositionally biased region" description="Gly residues" evidence="1">
    <location>
        <begin position="26"/>
        <end position="39"/>
    </location>
</feature>
<organism evidence="3 4">
    <name type="scientific">Sorangium cellulosum</name>
    <name type="common">Polyangium cellulosum</name>
    <dbReference type="NCBI Taxonomy" id="56"/>
    <lineage>
        <taxon>Bacteria</taxon>
        <taxon>Pseudomonadati</taxon>
        <taxon>Myxococcota</taxon>
        <taxon>Polyangia</taxon>
        <taxon>Polyangiales</taxon>
        <taxon>Polyangiaceae</taxon>
        <taxon>Sorangium</taxon>
    </lineage>
</organism>
<evidence type="ECO:0000256" key="1">
    <source>
        <dbReference type="SAM" id="MobiDB-lite"/>
    </source>
</evidence>